<organism evidence="6 7">
    <name type="scientific">Micromonospora rifamycinica</name>
    <dbReference type="NCBI Taxonomy" id="291594"/>
    <lineage>
        <taxon>Bacteria</taxon>
        <taxon>Bacillati</taxon>
        <taxon>Actinomycetota</taxon>
        <taxon>Actinomycetes</taxon>
        <taxon>Micromonosporales</taxon>
        <taxon>Micromonosporaceae</taxon>
        <taxon>Micromonospora</taxon>
    </lineage>
</organism>
<dbReference type="Gene3D" id="1.10.10.10">
    <property type="entry name" value="Winged helix-like DNA-binding domain superfamily/Winged helix DNA-binding domain"/>
    <property type="match status" value="1"/>
</dbReference>
<dbReference type="PANTHER" id="PTHR43712:SF2">
    <property type="entry name" value="O-METHYLTRANSFERASE CICE"/>
    <property type="match status" value="1"/>
</dbReference>
<dbReference type="Pfam" id="PF00891">
    <property type="entry name" value="Methyltransf_2"/>
    <property type="match status" value="1"/>
</dbReference>
<dbReference type="InterPro" id="IPR012967">
    <property type="entry name" value="COMT_dimerisation"/>
</dbReference>
<keyword evidence="1 6" id="KW-0489">Methyltransferase</keyword>
<dbReference type="Gene3D" id="1.10.287.1350">
    <property type="match status" value="1"/>
</dbReference>
<evidence type="ECO:0000259" key="4">
    <source>
        <dbReference type="Pfam" id="PF00891"/>
    </source>
</evidence>
<dbReference type="GO" id="GO:0046983">
    <property type="term" value="F:protein dimerization activity"/>
    <property type="evidence" value="ECO:0007669"/>
    <property type="project" value="InterPro"/>
</dbReference>
<evidence type="ECO:0000313" key="6">
    <source>
        <dbReference type="EMBL" id="SCG48713.1"/>
    </source>
</evidence>
<dbReference type="Gene3D" id="3.40.50.150">
    <property type="entry name" value="Vaccinia Virus protein VP39"/>
    <property type="match status" value="1"/>
</dbReference>
<dbReference type="SUPFAM" id="SSF46785">
    <property type="entry name" value="Winged helix' DNA-binding domain"/>
    <property type="match status" value="1"/>
</dbReference>
<dbReference type="AlphaFoldDB" id="A0A1C5HS50"/>
<dbReference type="PANTHER" id="PTHR43712">
    <property type="entry name" value="PUTATIVE (AFU_ORTHOLOGUE AFUA_4G14580)-RELATED"/>
    <property type="match status" value="1"/>
</dbReference>
<accession>A0A1C5HS50</accession>
<proteinExistence type="predicted"/>
<dbReference type="PIRSF" id="PIRSF005739">
    <property type="entry name" value="O-mtase"/>
    <property type="match status" value="1"/>
</dbReference>
<feature type="domain" description="O-methyltransferase C-terminal" evidence="4">
    <location>
        <begin position="119"/>
        <end position="325"/>
    </location>
</feature>
<evidence type="ECO:0000259" key="5">
    <source>
        <dbReference type="Pfam" id="PF08100"/>
    </source>
</evidence>
<evidence type="ECO:0000313" key="7">
    <source>
        <dbReference type="Proteomes" id="UP000198226"/>
    </source>
</evidence>
<feature type="domain" description="O-methyltransferase dimerisation" evidence="5">
    <location>
        <begin position="28"/>
        <end position="95"/>
    </location>
</feature>
<dbReference type="InterPro" id="IPR001077">
    <property type="entry name" value="COMT_C"/>
</dbReference>
<dbReference type="Proteomes" id="UP000198226">
    <property type="component" value="Chromosome I"/>
</dbReference>
<evidence type="ECO:0000256" key="2">
    <source>
        <dbReference type="ARBA" id="ARBA00022679"/>
    </source>
</evidence>
<name>A0A1C5HS50_9ACTN</name>
<dbReference type="InterPro" id="IPR029063">
    <property type="entry name" value="SAM-dependent_MTases_sf"/>
</dbReference>
<dbReference type="EMBL" id="LT607752">
    <property type="protein sequence ID" value="SCG48713.1"/>
    <property type="molecule type" value="Genomic_DNA"/>
</dbReference>
<protein>
    <submittedName>
        <fullName evidence="6">O-methyltransferase</fullName>
    </submittedName>
</protein>
<sequence>MVAERTGVRQRPPMDLASLMRLAELTDVIVPMTARAVSDLGIADLLADGPRPVAELAAESGAHERSLCRALRALAAKGIFTEPEPEVFALTPLAQPLRSDHPMSMRAVYTLLASDVQAWAELPHSLRTGEAAFDRAHGTDYWSHLADNPQESRRVDRWMHAITRLHLRTVLPCHPWGELAHVVDVGGGDGGFLAGLLGRYPAMRGTLLDLPHVVAAADRVLTEAGVRDRCAIVPGSFFDELPGGADAYLLKTVLPGFDDDQVVAVLRRVREAMRPDSRLLLLEAVLPPGDTFDVAKLYDVHTLVLTGGTHRTAEETAVLLERAGLRLDTVRPTATLTILAATPA</sequence>
<keyword evidence="7" id="KW-1185">Reference proteome</keyword>
<dbReference type="InterPro" id="IPR036388">
    <property type="entry name" value="WH-like_DNA-bd_sf"/>
</dbReference>
<reference evidence="7" key="1">
    <citation type="submission" date="2016-06" db="EMBL/GenBank/DDBJ databases">
        <authorList>
            <person name="Varghese N."/>
            <person name="Submissions Spin"/>
        </authorList>
    </citation>
    <scope>NUCLEOTIDE SEQUENCE [LARGE SCALE GENOMIC DNA]</scope>
    <source>
        <strain evidence="7">DSM 44983</strain>
    </source>
</reference>
<evidence type="ECO:0000256" key="1">
    <source>
        <dbReference type="ARBA" id="ARBA00022603"/>
    </source>
</evidence>
<keyword evidence="2 6" id="KW-0808">Transferase</keyword>
<dbReference type="Pfam" id="PF08100">
    <property type="entry name" value="Dimerisation"/>
    <property type="match status" value="1"/>
</dbReference>
<evidence type="ECO:0000256" key="3">
    <source>
        <dbReference type="ARBA" id="ARBA00022691"/>
    </source>
</evidence>
<keyword evidence="3" id="KW-0949">S-adenosyl-L-methionine</keyword>
<dbReference type="SUPFAM" id="SSF53335">
    <property type="entry name" value="S-adenosyl-L-methionine-dependent methyltransferases"/>
    <property type="match status" value="1"/>
</dbReference>
<dbReference type="InterPro" id="IPR036390">
    <property type="entry name" value="WH_DNA-bd_sf"/>
</dbReference>
<dbReference type="GO" id="GO:0008171">
    <property type="term" value="F:O-methyltransferase activity"/>
    <property type="evidence" value="ECO:0007669"/>
    <property type="project" value="InterPro"/>
</dbReference>
<gene>
    <name evidence="6" type="ORF">GA0070623_1608</name>
</gene>
<dbReference type="PROSITE" id="PS51683">
    <property type="entry name" value="SAM_OMT_II"/>
    <property type="match status" value="1"/>
</dbReference>
<dbReference type="InterPro" id="IPR016461">
    <property type="entry name" value="COMT-like"/>
</dbReference>
<dbReference type="GO" id="GO:0032259">
    <property type="term" value="P:methylation"/>
    <property type="evidence" value="ECO:0007669"/>
    <property type="project" value="UniProtKB-KW"/>
</dbReference>